<dbReference type="InterPro" id="IPR012902">
    <property type="entry name" value="N_methyl_site"/>
</dbReference>
<dbReference type="Gene3D" id="3.30.700.10">
    <property type="entry name" value="Glycoprotein, Type 4 Pilin"/>
    <property type="match status" value="1"/>
</dbReference>
<keyword evidence="5" id="KW-0488">Methylation</keyword>
<evidence type="ECO:0000256" key="7">
    <source>
        <dbReference type="ARBA" id="ARBA00022692"/>
    </source>
</evidence>
<dbReference type="Pfam" id="PF08334">
    <property type="entry name" value="T2SSG"/>
    <property type="match status" value="1"/>
</dbReference>
<evidence type="ECO:0000256" key="6">
    <source>
        <dbReference type="ARBA" id="ARBA00022519"/>
    </source>
</evidence>
<dbReference type="Pfam" id="PF07963">
    <property type="entry name" value="N_methyl"/>
    <property type="match status" value="1"/>
</dbReference>
<evidence type="ECO:0000256" key="9">
    <source>
        <dbReference type="ARBA" id="ARBA00023136"/>
    </source>
</evidence>
<sequence>MDTKRKKRGDRGFTLIELMVVIVIIGILAAYIAPKLINRTEDAKITAAKAQIRSFETGLKLFRLDCGFYPSTEQGLQALVSQPSTGRIPERYKQGGYLETSAIPNDPWGNEYIYESPGQHGFDYEIRSLGADGVDGGENESRDIESWNIE</sequence>
<evidence type="ECO:0000256" key="10">
    <source>
        <dbReference type="SAM" id="Phobius"/>
    </source>
</evidence>
<dbReference type="InterPro" id="IPR010054">
    <property type="entry name" value="Type2_sec_GspG"/>
</dbReference>
<keyword evidence="8 10" id="KW-1133">Transmembrane helix</keyword>
<dbReference type="NCBIfam" id="TIGR02532">
    <property type="entry name" value="IV_pilin_GFxxxE"/>
    <property type="match status" value="1"/>
</dbReference>
<evidence type="ECO:0000256" key="8">
    <source>
        <dbReference type="ARBA" id="ARBA00022989"/>
    </source>
</evidence>
<feature type="domain" description="Type II secretion system protein GspG C-terminal" evidence="11">
    <location>
        <begin position="35"/>
        <end position="147"/>
    </location>
</feature>
<evidence type="ECO:0000256" key="5">
    <source>
        <dbReference type="ARBA" id="ARBA00022481"/>
    </source>
</evidence>
<organism evidence="12 13">
    <name type="scientific">Abyssobacteria bacterium (strain SURF_5)</name>
    <dbReference type="NCBI Taxonomy" id="2093360"/>
    <lineage>
        <taxon>Bacteria</taxon>
        <taxon>Pseudomonadati</taxon>
        <taxon>Candidatus Hydrogenedentota</taxon>
        <taxon>Candidatus Abyssobacteria</taxon>
    </lineage>
</organism>
<dbReference type="InterPro" id="IPR013545">
    <property type="entry name" value="T2SS_protein-GspG_C"/>
</dbReference>
<dbReference type="InterPro" id="IPR045584">
    <property type="entry name" value="Pilin-like"/>
</dbReference>
<comment type="subcellular location">
    <subcellularLocation>
        <location evidence="1">Cell inner membrane</location>
        <topology evidence="1">Single-pass membrane protein</topology>
    </subcellularLocation>
</comment>
<evidence type="ECO:0000259" key="11">
    <source>
        <dbReference type="Pfam" id="PF08334"/>
    </source>
</evidence>
<dbReference type="Proteomes" id="UP000265882">
    <property type="component" value="Unassembled WGS sequence"/>
</dbReference>
<protein>
    <recommendedName>
        <fullName evidence="3">Type II secretion system core protein G</fullName>
    </recommendedName>
</protein>
<proteinExistence type="inferred from homology"/>
<dbReference type="PANTHER" id="PTHR30093:SF44">
    <property type="entry name" value="TYPE II SECRETION SYSTEM CORE PROTEIN G"/>
    <property type="match status" value="1"/>
</dbReference>
<reference evidence="12 13" key="1">
    <citation type="journal article" date="2017" name="ISME J.">
        <title>Energy and carbon metabolisms in a deep terrestrial subsurface fluid microbial community.</title>
        <authorList>
            <person name="Momper L."/>
            <person name="Jungbluth S.P."/>
            <person name="Lee M.D."/>
            <person name="Amend J.P."/>
        </authorList>
    </citation>
    <scope>NUCLEOTIDE SEQUENCE [LARGE SCALE GENOMIC DNA]</scope>
    <source>
        <strain evidence="12">SURF_5</strain>
    </source>
</reference>
<feature type="transmembrane region" description="Helical" evidence="10">
    <location>
        <begin position="12"/>
        <end position="33"/>
    </location>
</feature>
<dbReference type="PRINTS" id="PR00813">
    <property type="entry name" value="BCTERIALGSPG"/>
</dbReference>
<dbReference type="AlphaFoldDB" id="A0A3A4PB33"/>
<accession>A0A3A4PB33</accession>
<keyword evidence="4" id="KW-1003">Cell membrane</keyword>
<dbReference type="GO" id="GO:0015627">
    <property type="term" value="C:type II protein secretion system complex"/>
    <property type="evidence" value="ECO:0007669"/>
    <property type="project" value="InterPro"/>
</dbReference>
<comment type="caution">
    <text evidence="12">The sequence shown here is derived from an EMBL/GenBank/DDBJ whole genome shotgun (WGS) entry which is preliminary data.</text>
</comment>
<evidence type="ECO:0000256" key="1">
    <source>
        <dbReference type="ARBA" id="ARBA00004377"/>
    </source>
</evidence>
<dbReference type="PANTHER" id="PTHR30093">
    <property type="entry name" value="GENERAL SECRETION PATHWAY PROTEIN G"/>
    <property type="match status" value="1"/>
</dbReference>
<evidence type="ECO:0000313" key="12">
    <source>
        <dbReference type="EMBL" id="RJP25171.1"/>
    </source>
</evidence>
<evidence type="ECO:0000256" key="3">
    <source>
        <dbReference type="ARBA" id="ARBA00020042"/>
    </source>
</evidence>
<name>A0A3A4PB33_ABYX5</name>
<evidence type="ECO:0000313" key="13">
    <source>
        <dbReference type="Proteomes" id="UP000265882"/>
    </source>
</evidence>
<keyword evidence="9 10" id="KW-0472">Membrane</keyword>
<gene>
    <name evidence="12" type="primary">gspG</name>
    <name evidence="12" type="ORF">C4520_02705</name>
</gene>
<evidence type="ECO:0000256" key="2">
    <source>
        <dbReference type="ARBA" id="ARBA00009984"/>
    </source>
</evidence>
<dbReference type="InterPro" id="IPR000983">
    <property type="entry name" value="Bac_GSPG_pilin"/>
</dbReference>
<dbReference type="GO" id="GO:0015628">
    <property type="term" value="P:protein secretion by the type II secretion system"/>
    <property type="evidence" value="ECO:0007669"/>
    <property type="project" value="InterPro"/>
</dbReference>
<keyword evidence="6" id="KW-0997">Cell inner membrane</keyword>
<comment type="similarity">
    <text evidence="2">Belongs to the GSP G family.</text>
</comment>
<dbReference type="NCBIfam" id="TIGR01710">
    <property type="entry name" value="typeII_sec_gspG"/>
    <property type="match status" value="1"/>
</dbReference>
<keyword evidence="7 10" id="KW-0812">Transmembrane</keyword>
<dbReference type="SUPFAM" id="SSF54523">
    <property type="entry name" value="Pili subunits"/>
    <property type="match status" value="1"/>
</dbReference>
<dbReference type="EMBL" id="QZKU01000025">
    <property type="protein sequence ID" value="RJP25171.1"/>
    <property type="molecule type" value="Genomic_DNA"/>
</dbReference>
<dbReference type="GO" id="GO:0005886">
    <property type="term" value="C:plasma membrane"/>
    <property type="evidence" value="ECO:0007669"/>
    <property type="project" value="UniProtKB-SubCell"/>
</dbReference>
<evidence type="ECO:0000256" key="4">
    <source>
        <dbReference type="ARBA" id="ARBA00022475"/>
    </source>
</evidence>